<feature type="domain" description="Integrase catalytic" evidence="3">
    <location>
        <begin position="942"/>
        <end position="1100"/>
    </location>
</feature>
<dbReference type="GO" id="GO:0016779">
    <property type="term" value="F:nucleotidyltransferase activity"/>
    <property type="evidence" value="ECO:0007669"/>
    <property type="project" value="UniProtKB-KW"/>
</dbReference>
<name>A0AA47NXR1_MERPO</name>
<dbReference type="EMBL" id="JAOPHQ010003983">
    <property type="protein sequence ID" value="KAK0141125.1"/>
    <property type="molecule type" value="Genomic_DNA"/>
</dbReference>
<dbReference type="Proteomes" id="UP001174136">
    <property type="component" value="Unassembled WGS sequence"/>
</dbReference>
<feature type="region of interest" description="Disordered" evidence="2">
    <location>
        <begin position="1302"/>
        <end position="1321"/>
    </location>
</feature>
<dbReference type="FunFam" id="3.30.420.10:FF:000032">
    <property type="entry name" value="Retrovirus-related Pol polyprotein from transposon 297-like Protein"/>
    <property type="match status" value="1"/>
</dbReference>
<evidence type="ECO:0000259" key="3">
    <source>
        <dbReference type="PROSITE" id="PS50994"/>
    </source>
</evidence>
<accession>A0AA47NXR1</accession>
<dbReference type="PANTHER" id="PTHR37984:SF15">
    <property type="entry name" value="INTEGRASE CATALYTIC DOMAIN-CONTAINING PROTEIN"/>
    <property type="match status" value="1"/>
</dbReference>
<dbReference type="Pfam" id="PF00665">
    <property type="entry name" value="rve"/>
    <property type="match status" value="1"/>
</dbReference>
<gene>
    <name evidence="4" type="primary">POL_24</name>
    <name evidence="4" type="ORF">N1851_021865</name>
</gene>
<dbReference type="InterPro" id="IPR036397">
    <property type="entry name" value="RNaseH_sf"/>
</dbReference>
<dbReference type="InterPro" id="IPR050951">
    <property type="entry name" value="Retrovirus_Pol_polyprotein"/>
</dbReference>
<dbReference type="InterPro" id="IPR001584">
    <property type="entry name" value="Integrase_cat-core"/>
</dbReference>
<evidence type="ECO:0000313" key="5">
    <source>
        <dbReference type="Proteomes" id="UP001174136"/>
    </source>
</evidence>
<proteinExistence type="predicted"/>
<dbReference type="InterPro" id="IPR021109">
    <property type="entry name" value="Peptidase_aspartic_dom_sf"/>
</dbReference>
<dbReference type="InterPro" id="IPR041577">
    <property type="entry name" value="RT_RNaseH_2"/>
</dbReference>
<dbReference type="Gene3D" id="2.40.70.10">
    <property type="entry name" value="Acid Proteases"/>
    <property type="match status" value="1"/>
</dbReference>
<feature type="compositionally biased region" description="Acidic residues" evidence="2">
    <location>
        <begin position="1233"/>
        <end position="1247"/>
    </location>
</feature>
<dbReference type="GO" id="GO:0003676">
    <property type="term" value="F:nucleic acid binding"/>
    <property type="evidence" value="ECO:0007669"/>
    <property type="project" value="InterPro"/>
</dbReference>
<dbReference type="SUPFAM" id="SSF56672">
    <property type="entry name" value="DNA/RNA polymerases"/>
    <property type="match status" value="1"/>
</dbReference>
<dbReference type="Gene3D" id="3.30.70.270">
    <property type="match status" value="1"/>
</dbReference>
<feature type="region of interest" description="Disordered" evidence="2">
    <location>
        <begin position="1233"/>
        <end position="1290"/>
    </location>
</feature>
<feature type="region of interest" description="Disordered" evidence="2">
    <location>
        <begin position="1"/>
        <end position="32"/>
    </location>
</feature>
<comment type="caution">
    <text evidence="4">The sequence shown here is derived from an EMBL/GenBank/DDBJ whole genome shotgun (WGS) entry which is preliminary data.</text>
</comment>
<dbReference type="FunFam" id="1.10.340.70:FF:000001">
    <property type="entry name" value="Retrovirus-related Pol polyprotein from transposon gypsy-like Protein"/>
    <property type="match status" value="1"/>
</dbReference>
<dbReference type="Gene3D" id="3.30.420.10">
    <property type="entry name" value="Ribonuclease H-like superfamily/Ribonuclease H"/>
    <property type="match status" value="1"/>
</dbReference>
<organism evidence="4 5">
    <name type="scientific">Merluccius polli</name>
    <name type="common">Benguela hake</name>
    <name type="synonym">Merluccius cadenati</name>
    <dbReference type="NCBI Taxonomy" id="89951"/>
    <lineage>
        <taxon>Eukaryota</taxon>
        <taxon>Metazoa</taxon>
        <taxon>Chordata</taxon>
        <taxon>Craniata</taxon>
        <taxon>Vertebrata</taxon>
        <taxon>Euteleostomi</taxon>
        <taxon>Actinopterygii</taxon>
        <taxon>Neopterygii</taxon>
        <taxon>Teleostei</taxon>
        <taxon>Neoteleostei</taxon>
        <taxon>Acanthomorphata</taxon>
        <taxon>Zeiogadaria</taxon>
        <taxon>Gadariae</taxon>
        <taxon>Gadiformes</taxon>
        <taxon>Gadoidei</taxon>
        <taxon>Merlucciidae</taxon>
        <taxon>Merluccius</taxon>
    </lineage>
</organism>
<dbReference type="PROSITE" id="PS50994">
    <property type="entry name" value="INTEGRASE"/>
    <property type="match status" value="1"/>
</dbReference>
<dbReference type="SUPFAM" id="SSF53098">
    <property type="entry name" value="Ribonuclease H-like"/>
    <property type="match status" value="1"/>
</dbReference>
<dbReference type="GO" id="GO:0015074">
    <property type="term" value="P:DNA integration"/>
    <property type="evidence" value="ECO:0007669"/>
    <property type="project" value="InterPro"/>
</dbReference>
<dbReference type="Pfam" id="PF17921">
    <property type="entry name" value="Integrase_H2C2"/>
    <property type="match status" value="1"/>
</dbReference>
<protein>
    <recommendedName>
        <fullName evidence="1">Gypsy retrotransposon integrase-like protein 1</fullName>
    </recommendedName>
</protein>
<reference evidence="4" key="1">
    <citation type="journal article" date="2023" name="Front. Mar. Sci.">
        <title>A new Merluccius polli reference genome to investigate the effects of global change in West African waters.</title>
        <authorList>
            <person name="Mateo J.L."/>
            <person name="Blanco-Fernandez C."/>
            <person name="Garcia-Vazquez E."/>
            <person name="Machado-Schiaffino G."/>
        </authorList>
    </citation>
    <scope>NUCLEOTIDE SEQUENCE</scope>
    <source>
        <strain evidence="4">C29</strain>
        <tissue evidence="4">Fin</tissue>
    </source>
</reference>
<sequence>MDGNGSSSDLGWDRELDESGGAPQGRRGVSTYDVGTPAFCSTRAKGQLPTSNPPTLSCVPNAGDPAMGVLISNIAQQVGQEIRDQLSGAGVGGASGARVQCGADQTAGEPTYVNLTGARLVMQADVKEPPVFRGDGSDKFTVDDWQEMMEVYLQRRAVPLSEQHTEVMCRLMGKARDVVKITLRSSVGLQTQSDPKLIFDVLKRHFGGYSSSAMPMADFYNTIPVASETPMAYWLRLNKAADAAAEALERSGRRTHDPCQELPMMFVKYCPDPALSAVFKFKAPQQWTAGAGGVSENPINDIRQHYLEACAGAPAGAHIIAQNTQRIGPYDELFYTPVRINQYQVKGMLDSGSMACTLSEQVEQQMLVNKLLPAETAMKEEVVLVGCGGVKTTAKRMYEVEMELYGVKCIVPILVVPGQRDELIIGSNVIRYLTHQLKSTDDYWRMVSQGGVPKQCEQFLDLLTSSCRWRGGNAPEKIGTLKLGQAVTLLARTEHLVWGRLPKNVPMSPGSAVIVEPTTSKSMPRNILVARVLASMWGDGWVAMKVTNLADKPIVLRRNCKLADVSPCLAVEDFDVVQGIGRVERGSSEGGVVESQRIKSFLGMVFYYQHFIPNCSAVAKPLFALTGGQKRRGRTKKNLKVGSYRRLVPADWTDECDRAVESLKNSLLNCVVLSHPNFTRPLILSIDASLDGLGAVLSQVPEGEEKARPIAFAKAEDVDYDGIQDTFRLKALCQQVGEPECSEVSSRHGSPGSWDSGAVRAVLECHDQWDVAVGSRAVELAQSVQGLVPPGQDSLPVFTLDELQRCQEHDDTISRIVPFVIRRRRPSRRERARFSARDLALMKQWERLKVHDGVLYRVIKDQFTKQRRQQFVLPESLKEKALHGLHNTAGHQGQARTLHLARQRFFWPKMEQDVKEYVKCCPRCILAKTPEPSARAPLESIRTSAPMELVCLDFWSAEDNKQRSVDVLVVTDHFTKLAHAFPCMNQTAKQVAKKLWDHVFCVYGFPERIHTDQGANFESELIAELLRLAGVTKSRTTAYHPMGNGGTERFNRTLGSMLRSLPLREKDKWPQQIQTLTFAYNATVHETTGYAPFQLMFGRVPRLPVDVMFKRVLHDPVVVDYKNYVRTLVSHLHEAAGIAQEHAVKEQDRQAKGYNRKVKGTCIDVGARVLIANKGVLGKRKLADKWSPRVYTVRDRNSHTHTYRVENDEGDVRVVHRNLILDISFLPVGEDVEQGDTSIDLDGDESESGPLDQGHSYSSSVHDVDLTVSQESQVEDSSVETDSSESSIMSEAQVGVVGGRLHTSDMSSDEVSESQQAEQSGLNVHAPRFVSSSMPSFGGDGCDISTTLQDVASSRRGRVRKPVHRLIESMGQVMVA</sequence>
<dbReference type="Pfam" id="PF17919">
    <property type="entry name" value="RT_RNaseH_2"/>
    <property type="match status" value="1"/>
</dbReference>
<dbReference type="InterPro" id="IPR041588">
    <property type="entry name" value="Integrase_H2C2"/>
</dbReference>
<dbReference type="SUPFAM" id="SSF50630">
    <property type="entry name" value="Acid proteases"/>
    <property type="match status" value="1"/>
</dbReference>
<evidence type="ECO:0000256" key="1">
    <source>
        <dbReference type="ARBA" id="ARBA00039658"/>
    </source>
</evidence>
<dbReference type="InterPro" id="IPR043128">
    <property type="entry name" value="Rev_trsase/Diguanyl_cyclase"/>
</dbReference>
<evidence type="ECO:0000313" key="4">
    <source>
        <dbReference type="EMBL" id="KAK0141125.1"/>
    </source>
</evidence>
<keyword evidence="5" id="KW-1185">Reference proteome</keyword>
<dbReference type="PANTHER" id="PTHR37984">
    <property type="entry name" value="PROTEIN CBG26694"/>
    <property type="match status" value="1"/>
</dbReference>
<dbReference type="InterPro" id="IPR043502">
    <property type="entry name" value="DNA/RNA_pol_sf"/>
</dbReference>
<dbReference type="Gene3D" id="1.10.340.70">
    <property type="match status" value="1"/>
</dbReference>
<feature type="compositionally biased region" description="Acidic residues" evidence="2">
    <location>
        <begin position="1273"/>
        <end position="1283"/>
    </location>
</feature>
<dbReference type="InterPro" id="IPR012337">
    <property type="entry name" value="RNaseH-like_sf"/>
</dbReference>
<evidence type="ECO:0000256" key="2">
    <source>
        <dbReference type="SAM" id="MobiDB-lite"/>
    </source>
</evidence>
<dbReference type="GO" id="GO:0004519">
    <property type="term" value="F:endonuclease activity"/>
    <property type="evidence" value="ECO:0007669"/>
    <property type="project" value="UniProtKB-KW"/>
</dbReference>